<dbReference type="PANTHER" id="PTHR31082:SF4">
    <property type="entry name" value="PHEROMONE-REGULATED MEMBRANE PROTEIN 10"/>
    <property type="match status" value="1"/>
</dbReference>
<keyword evidence="3" id="KW-1133">Transmembrane helix</keyword>
<evidence type="ECO:0000259" key="4">
    <source>
        <dbReference type="Pfam" id="PF06738"/>
    </source>
</evidence>
<evidence type="ECO:0000256" key="3">
    <source>
        <dbReference type="SAM" id="Phobius"/>
    </source>
</evidence>
<feature type="region of interest" description="Disordered" evidence="2">
    <location>
        <begin position="1"/>
        <end position="98"/>
    </location>
</feature>
<dbReference type="InParanoid" id="A0A401G6F1"/>
<dbReference type="STRING" id="139825.A0A401G6F1"/>
<feature type="compositionally biased region" description="Basic and acidic residues" evidence="2">
    <location>
        <begin position="55"/>
        <end position="69"/>
    </location>
</feature>
<feature type="compositionally biased region" description="Low complexity" evidence="2">
    <location>
        <begin position="89"/>
        <end position="98"/>
    </location>
</feature>
<feature type="domain" description="Threonine/serine exporter-like N-terminal" evidence="4">
    <location>
        <begin position="211"/>
        <end position="452"/>
    </location>
</feature>
<dbReference type="GeneID" id="38774663"/>
<keyword evidence="3" id="KW-0812">Transmembrane</keyword>
<feature type="compositionally biased region" description="Polar residues" evidence="2">
    <location>
        <begin position="1"/>
        <end position="13"/>
    </location>
</feature>
<feature type="transmembrane region" description="Helical" evidence="3">
    <location>
        <begin position="322"/>
        <end position="345"/>
    </location>
</feature>
<feature type="transmembrane region" description="Helical" evidence="3">
    <location>
        <begin position="524"/>
        <end position="543"/>
    </location>
</feature>
<feature type="transmembrane region" description="Helical" evidence="3">
    <location>
        <begin position="366"/>
        <end position="386"/>
    </location>
</feature>
<organism evidence="5 6">
    <name type="scientific">Sparassis crispa</name>
    <dbReference type="NCBI Taxonomy" id="139825"/>
    <lineage>
        <taxon>Eukaryota</taxon>
        <taxon>Fungi</taxon>
        <taxon>Dikarya</taxon>
        <taxon>Basidiomycota</taxon>
        <taxon>Agaricomycotina</taxon>
        <taxon>Agaricomycetes</taxon>
        <taxon>Polyporales</taxon>
        <taxon>Sparassidaceae</taxon>
        <taxon>Sparassis</taxon>
    </lineage>
</organism>
<dbReference type="GO" id="GO:0022857">
    <property type="term" value="F:transmembrane transporter activity"/>
    <property type="evidence" value="ECO:0007669"/>
    <property type="project" value="InterPro"/>
</dbReference>
<accession>A0A401G6F1</accession>
<evidence type="ECO:0000313" key="5">
    <source>
        <dbReference type="EMBL" id="GBE77746.1"/>
    </source>
</evidence>
<dbReference type="InterPro" id="IPR010619">
    <property type="entry name" value="ThrE-like_N"/>
</dbReference>
<gene>
    <name evidence="5" type="ORF">SCP_0106280</name>
</gene>
<evidence type="ECO:0000256" key="1">
    <source>
        <dbReference type="ARBA" id="ARBA00034125"/>
    </source>
</evidence>
<dbReference type="AlphaFoldDB" id="A0A401G6F1"/>
<dbReference type="Proteomes" id="UP000287166">
    <property type="component" value="Unassembled WGS sequence"/>
</dbReference>
<evidence type="ECO:0000313" key="6">
    <source>
        <dbReference type="Proteomes" id="UP000287166"/>
    </source>
</evidence>
<protein>
    <submittedName>
        <fullName evidence="5">Pheromone-regulated membrane protein</fullName>
    </submittedName>
</protein>
<feature type="transmembrane region" description="Helical" evidence="3">
    <location>
        <begin position="432"/>
        <end position="456"/>
    </location>
</feature>
<feature type="transmembrane region" description="Helical" evidence="3">
    <location>
        <begin position="604"/>
        <end position="627"/>
    </location>
</feature>
<keyword evidence="3" id="KW-0472">Membrane</keyword>
<evidence type="ECO:0000256" key="2">
    <source>
        <dbReference type="SAM" id="MobiDB-lite"/>
    </source>
</evidence>
<dbReference type="InterPro" id="IPR051361">
    <property type="entry name" value="ThrE/Ser_Exporter"/>
</dbReference>
<comment type="similarity">
    <text evidence="1">Belongs to the ThrE exporter (TC 2.A.79) family.</text>
</comment>
<comment type="caution">
    <text evidence="5">The sequence shown here is derived from an EMBL/GenBank/DDBJ whole genome shotgun (WGS) entry which is preliminary data.</text>
</comment>
<dbReference type="OrthoDB" id="413008at2759"/>
<feature type="compositionally biased region" description="Polar residues" evidence="2">
    <location>
        <begin position="152"/>
        <end position="161"/>
    </location>
</feature>
<dbReference type="Pfam" id="PF06738">
    <property type="entry name" value="ThrE"/>
    <property type="match status" value="1"/>
</dbReference>
<reference evidence="5 6" key="1">
    <citation type="journal article" date="2018" name="Sci. Rep.">
        <title>Genome sequence of the cauliflower mushroom Sparassis crispa (Hanabiratake) and its association with beneficial usage.</title>
        <authorList>
            <person name="Kiyama R."/>
            <person name="Furutani Y."/>
            <person name="Kawaguchi K."/>
            <person name="Nakanishi T."/>
        </authorList>
    </citation>
    <scope>NUCLEOTIDE SEQUENCE [LARGE SCALE GENOMIC DNA]</scope>
</reference>
<sequence length="679" mass="73791">MASRQSVVESGNDPSPRRFSYPRESPPEPSAKPYRDHPTPHPHRFSDGASYFSPKDPDPRSRRASEHIPPKSNVGETLSVQDSRPAFPSWSSSFESSILPSDLRQERTLSSLEAGQNKPRRGGGVVASLIQYGLARATGNGECKFDGEKQDNALSRSTSYASADGDLEKASSGRPAARSKQSYRDKCLLRRGRRQAEIVRNVESYVKRQKFILKLAKALLSFGAPSHRIESQLHSASGILKVNAAFVHFPNLIIVSFLDSDTRTSETHFVRAGGRVALTALHKVHLIYRDVLHDDISASEGTEQLKKILQARPLYNIYVRCVFAFICSSIICTLSFGGSVVDMFISGASASLLQYLGLNAASKSSIYANVYEISVSIIVSFLARVLGTLPGNIFCYSAISSAGVVLILPGFTILISALELTSKNIMCGSVRMVYAIIYTLFLGFGLTIGSDFYLVIDRDARRNLAVSSMLGSETYHGHIIANNDSLSLASLGGTFSFTDVAEAATHVVKGCYRDPSWPWYRQAFPWWTMLFLVPFYSICSSLANLQTIRSVQLPVMVLFSCAAYAANKGASYLISGRGDIVSAFGALVIGLCGNLYSRVVGGTAFTSMVTGVLFLVPSAIGNGGGLIQNYDSSSAQYSNSFDLGIRMIEVAIGVTIGLFVAQIMVYTLGRRKNAAHFAF</sequence>
<feature type="region of interest" description="Disordered" evidence="2">
    <location>
        <begin position="141"/>
        <end position="183"/>
    </location>
</feature>
<feature type="transmembrane region" description="Helical" evidence="3">
    <location>
        <begin position="580"/>
        <end position="597"/>
    </location>
</feature>
<feature type="transmembrane region" description="Helical" evidence="3">
    <location>
        <begin position="647"/>
        <end position="669"/>
    </location>
</feature>
<dbReference type="FunCoup" id="A0A401G6F1">
    <property type="interactions" value="4"/>
</dbReference>
<keyword evidence="6" id="KW-1185">Reference proteome</keyword>
<feature type="transmembrane region" description="Helical" evidence="3">
    <location>
        <begin position="398"/>
        <end position="420"/>
    </location>
</feature>
<proteinExistence type="inferred from homology"/>
<dbReference type="RefSeq" id="XP_027608659.1">
    <property type="nucleotide sequence ID" value="XM_027752858.1"/>
</dbReference>
<dbReference type="EMBL" id="BFAD01000001">
    <property type="protein sequence ID" value="GBE77746.1"/>
    <property type="molecule type" value="Genomic_DNA"/>
</dbReference>
<name>A0A401G6F1_9APHY</name>
<dbReference type="PANTHER" id="PTHR31082">
    <property type="entry name" value="PHEROMONE-REGULATED MEMBRANE PROTEIN 10"/>
    <property type="match status" value="1"/>
</dbReference>